<keyword evidence="3" id="KW-1185">Reference proteome</keyword>
<evidence type="ECO:0000313" key="2">
    <source>
        <dbReference type="EMBL" id="RBP84518.1"/>
    </source>
</evidence>
<gene>
    <name evidence="2" type="ORF">DFO70_1555</name>
</gene>
<protein>
    <submittedName>
        <fullName evidence="2">Pyridine nucleotide-disulfide oxidoreductase</fullName>
    </submittedName>
</protein>
<organism evidence="2 3">
    <name type="scientific">Cytobacillus firmus</name>
    <name type="common">Bacillus firmus</name>
    <dbReference type="NCBI Taxonomy" id="1399"/>
    <lineage>
        <taxon>Bacteria</taxon>
        <taxon>Bacillati</taxon>
        <taxon>Bacillota</taxon>
        <taxon>Bacilli</taxon>
        <taxon>Bacillales</taxon>
        <taxon>Bacillaceae</taxon>
        <taxon>Cytobacillus</taxon>
    </lineage>
</organism>
<dbReference type="EMBL" id="QNSF01000055">
    <property type="protein sequence ID" value="RBP84518.1"/>
    <property type="molecule type" value="Genomic_DNA"/>
</dbReference>
<name>A0A366JF88_CYTFI</name>
<feature type="domain" description="FAD/NAD(P)-binding" evidence="1">
    <location>
        <begin position="1"/>
        <end position="41"/>
    </location>
</feature>
<comment type="caution">
    <text evidence="2">The sequence shown here is derived from an EMBL/GenBank/DDBJ whole genome shotgun (WGS) entry which is preliminary data.</text>
</comment>
<dbReference type="Proteomes" id="UP000252731">
    <property type="component" value="Unassembled WGS sequence"/>
</dbReference>
<dbReference type="InterPro" id="IPR023753">
    <property type="entry name" value="FAD/NAD-binding_dom"/>
</dbReference>
<evidence type="ECO:0000313" key="3">
    <source>
        <dbReference type="Proteomes" id="UP000252731"/>
    </source>
</evidence>
<reference evidence="2 3" key="1">
    <citation type="submission" date="2018-06" db="EMBL/GenBank/DDBJ databases">
        <title>Freshwater and sediment microbial communities from various areas in North America, analyzing microbe dynamics in response to fracking.</title>
        <authorList>
            <person name="Lamendella R."/>
        </authorList>
    </citation>
    <scope>NUCLEOTIDE SEQUENCE [LARGE SCALE GENOMIC DNA]</scope>
    <source>
        <strain evidence="2 3">14_TX</strain>
    </source>
</reference>
<dbReference type="SUPFAM" id="SSF51905">
    <property type="entry name" value="FAD/NAD(P)-binding domain"/>
    <property type="match status" value="1"/>
</dbReference>
<dbReference type="AlphaFoldDB" id="A0A366JF88"/>
<evidence type="ECO:0000259" key="1">
    <source>
        <dbReference type="Pfam" id="PF07992"/>
    </source>
</evidence>
<accession>A0A366JF88</accession>
<dbReference type="GO" id="GO:0016491">
    <property type="term" value="F:oxidoreductase activity"/>
    <property type="evidence" value="ECO:0007669"/>
    <property type="project" value="InterPro"/>
</dbReference>
<dbReference type="Pfam" id="PF07992">
    <property type="entry name" value="Pyr_redox_2"/>
    <property type="match status" value="1"/>
</dbReference>
<dbReference type="InterPro" id="IPR036188">
    <property type="entry name" value="FAD/NAD-bd_sf"/>
</dbReference>
<proteinExistence type="predicted"/>
<dbReference type="Gene3D" id="3.50.50.60">
    <property type="entry name" value="FAD/NAD(P)-binding domain"/>
    <property type="match status" value="1"/>
</dbReference>
<sequence length="59" mass="6333">MNSMGYIEINDRMETKVEGIFASGDVLEKTLPQIVTATGDGNIAAQSGQQYAEELLGNL</sequence>